<keyword evidence="1" id="KW-0614">Plasmid</keyword>
<organism evidence="1 3">
    <name type="scientific">Cupriavidus taiwanensis</name>
    <dbReference type="NCBI Taxonomy" id="164546"/>
    <lineage>
        <taxon>Bacteria</taxon>
        <taxon>Pseudomonadati</taxon>
        <taxon>Pseudomonadota</taxon>
        <taxon>Betaproteobacteria</taxon>
        <taxon>Burkholderiales</taxon>
        <taxon>Burkholderiaceae</taxon>
        <taxon>Cupriavidus</taxon>
    </lineage>
</organism>
<gene>
    <name evidence="2" type="ORF">CBM2612_P0072</name>
    <name evidence="1" type="ORF">CBM2613_P20040</name>
</gene>
<evidence type="ECO:0000313" key="1">
    <source>
        <dbReference type="EMBL" id="SOZ74474.1"/>
    </source>
</evidence>
<evidence type="ECO:0000313" key="2">
    <source>
        <dbReference type="EMBL" id="SPD48727.1"/>
    </source>
</evidence>
<geneLocation type="plasmid" evidence="2">
    <name>I</name>
</geneLocation>
<dbReference type="AlphaFoldDB" id="A0A375EGD5"/>
<protein>
    <submittedName>
        <fullName evidence="1">Uncharacterized protein</fullName>
    </submittedName>
</protein>
<proteinExistence type="predicted"/>
<name>A0A375EGD5_9BURK</name>
<geneLocation type="plasmid" evidence="1">
    <name>CBM2613_p</name>
</geneLocation>
<geneLocation type="plasmid" evidence="3">
    <name>cbm2613_p</name>
</geneLocation>
<accession>A0A375EGD5</accession>
<dbReference type="Proteomes" id="UP000256952">
    <property type="component" value="Plasmid CBM2613_p"/>
</dbReference>
<reference evidence="2 3" key="2">
    <citation type="submission" date="2018-01" db="EMBL/GenBank/DDBJ databases">
        <authorList>
            <person name="Gaut B.S."/>
            <person name="Morton B.R."/>
            <person name="Clegg M.T."/>
            <person name="Duvall M.R."/>
        </authorList>
    </citation>
    <scope>NUCLEOTIDE SEQUENCE [LARGE SCALE GENOMIC DNA]</scope>
    <source>
        <strain evidence="2">Cupriavidus taiwanensis STM 8555</strain>
        <plasmid evidence="2">I</plasmid>
        <plasmid evidence="3">Plasmid cbm2613_p</plasmid>
    </source>
</reference>
<evidence type="ECO:0000313" key="3">
    <source>
        <dbReference type="Proteomes" id="UP000256952"/>
    </source>
</evidence>
<dbReference type="EMBL" id="LT976981">
    <property type="protein sequence ID" value="SOZ74474.1"/>
    <property type="molecule type" value="Genomic_DNA"/>
</dbReference>
<reference evidence="1" key="1">
    <citation type="submission" date="2018-01" db="EMBL/GenBank/DDBJ databases">
        <authorList>
            <person name="Clerissi C."/>
        </authorList>
    </citation>
    <scope>NUCLEOTIDE SEQUENCE</scope>
    <source>
        <strain evidence="1">Cupriavidus taiwanensis STM 8556</strain>
        <plasmid evidence="1">CBM2613_p</plasmid>
    </source>
</reference>
<sequence>MLVQWLAEDRAMPNCIAWAQALDATVDQELANPASRTVDLGGTMGCASLRLGRRPRALQSGCMLSICESSCATWRYCAS</sequence>
<dbReference type="EMBL" id="LT984809">
    <property type="protein sequence ID" value="SPD48727.1"/>
    <property type="molecule type" value="Genomic_DNA"/>
</dbReference>